<keyword evidence="3 10" id="KW-0808">Transferase</keyword>
<dbReference type="InterPro" id="IPR000192">
    <property type="entry name" value="Aminotrans_V_dom"/>
</dbReference>
<keyword evidence="6" id="KW-0408">Iron</keyword>
<dbReference type="AlphaFoldDB" id="A0A3S4ZPH6"/>
<dbReference type="InterPro" id="IPR016454">
    <property type="entry name" value="Cysteine_dSase"/>
</dbReference>
<evidence type="ECO:0000256" key="8">
    <source>
        <dbReference type="ARBA" id="ARBA00050776"/>
    </source>
</evidence>
<dbReference type="Gene3D" id="1.10.260.50">
    <property type="match status" value="1"/>
</dbReference>
<evidence type="ECO:0000256" key="7">
    <source>
        <dbReference type="ARBA" id="ARBA00023014"/>
    </source>
</evidence>
<evidence type="ECO:0000313" key="11">
    <source>
        <dbReference type="Proteomes" id="UP000269544"/>
    </source>
</evidence>
<dbReference type="GO" id="GO:0046872">
    <property type="term" value="F:metal ion binding"/>
    <property type="evidence" value="ECO:0007669"/>
    <property type="project" value="UniProtKB-KW"/>
</dbReference>
<dbReference type="GO" id="GO:0031071">
    <property type="term" value="F:cysteine desulfurase activity"/>
    <property type="evidence" value="ECO:0007669"/>
    <property type="project" value="UniProtKB-EC"/>
</dbReference>
<evidence type="ECO:0000256" key="3">
    <source>
        <dbReference type="ARBA" id="ARBA00022679"/>
    </source>
</evidence>
<protein>
    <submittedName>
        <fullName evidence="10">Cysteine desulfurase</fullName>
        <ecNumber evidence="10">2.8.1.7</ecNumber>
    </submittedName>
</protein>
<keyword evidence="5" id="KW-0663">Pyridoxal phosphate</keyword>
<dbReference type="EMBL" id="LR134523">
    <property type="protein sequence ID" value="VEJ34188.1"/>
    <property type="molecule type" value="Genomic_DNA"/>
</dbReference>
<dbReference type="PIRSF" id="PIRSF005572">
    <property type="entry name" value="NifS"/>
    <property type="match status" value="1"/>
</dbReference>
<dbReference type="RefSeq" id="WP_164715147.1">
    <property type="nucleotide sequence ID" value="NZ_LR134523.1"/>
</dbReference>
<reference evidence="10 11" key="1">
    <citation type="submission" date="2018-12" db="EMBL/GenBank/DDBJ databases">
        <authorList>
            <consortium name="Pathogen Informatics"/>
        </authorList>
    </citation>
    <scope>NUCLEOTIDE SEQUENCE [LARGE SCALE GENOMIC DNA]</scope>
    <source>
        <strain evidence="10 11">NCTC13079</strain>
    </source>
</reference>
<dbReference type="PANTHER" id="PTHR11601:SF34">
    <property type="entry name" value="CYSTEINE DESULFURASE"/>
    <property type="match status" value="1"/>
</dbReference>
<dbReference type="EC" id="2.8.1.7" evidence="10"/>
<dbReference type="KEGG" id="piv:NCTC13079_00026"/>
<dbReference type="GO" id="GO:0051536">
    <property type="term" value="F:iron-sulfur cluster binding"/>
    <property type="evidence" value="ECO:0007669"/>
    <property type="project" value="UniProtKB-KW"/>
</dbReference>
<dbReference type="InterPro" id="IPR015424">
    <property type="entry name" value="PyrdxlP-dep_Trfase"/>
</dbReference>
<dbReference type="Gene3D" id="3.40.640.10">
    <property type="entry name" value="Type I PLP-dependent aspartate aminotransferase-like (Major domain)"/>
    <property type="match status" value="1"/>
</dbReference>
<keyword evidence="11" id="KW-1185">Reference proteome</keyword>
<feature type="domain" description="Aminotransferase class V" evidence="9">
    <location>
        <begin position="2"/>
        <end position="354"/>
    </location>
</feature>
<evidence type="ECO:0000259" key="9">
    <source>
        <dbReference type="Pfam" id="PF00266"/>
    </source>
</evidence>
<keyword evidence="4" id="KW-0479">Metal-binding</keyword>
<evidence type="ECO:0000256" key="6">
    <source>
        <dbReference type="ARBA" id="ARBA00023004"/>
    </source>
</evidence>
<name>A0A3S4ZPH6_9FIRM</name>
<sequence length="369" mass="39375">MIYADYAATAPLRKEVLEAMLPYLRAHWGNPSSIHAPGRAAKNAAETARLAVAELFGVSMGEVFFTGSGTEADNIAIFSAFSAKTASPGHMITTAIEHEAVLECARTLEKSGVEVSYLAPDAHGVVSAEQVKDALREDTFLVSVMAVNNELGTVQPVREIYESIGGRVPLHVDAVQAAGHMPIESYAFADLFSISAHKFSGPKGVGALISRMPLTPRTFGGGQERGIRSGTENVAGIIGLKTALALAEAEREESTEKVRALSAYLRKAFADRKGLTLTVPDADPRIVHLLVEGIDRDVLLFQLDRRGLYASAGSACQAGASTEGHVMAAMGISTKDKAPLRLSLDARNTMEEMEEIVEIIDAVLDGRKE</sequence>
<evidence type="ECO:0000256" key="1">
    <source>
        <dbReference type="ARBA" id="ARBA00001933"/>
    </source>
</evidence>
<dbReference type="SUPFAM" id="SSF53383">
    <property type="entry name" value="PLP-dependent transferases"/>
    <property type="match status" value="1"/>
</dbReference>
<gene>
    <name evidence="10" type="primary">iscS_1</name>
    <name evidence="10" type="ORF">NCTC13079_00026</name>
</gene>
<dbReference type="PANTHER" id="PTHR11601">
    <property type="entry name" value="CYSTEINE DESULFURYLASE FAMILY MEMBER"/>
    <property type="match status" value="1"/>
</dbReference>
<keyword evidence="7" id="KW-0411">Iron-sulfur</keyword>
<dbReference type="Proteomes" id="UP000269544">
    <property type="component" value="Chromosome"/>
</dbReference>
<accession>A0A3S4ZPH6</accession>
<evidence type="ECO:0000313" key="10">
    <source>
        <dbReference type="EMBL" id="VEJ34188.1"/>
    </source>
</evidence>
<evidence type="ECO:0000256" key="5">
    <source>
        <dbReference type="ARBA" id="ARBA00022898"/>
    </source>
</evidence>
<dbReference type="InterPro" id="IPR015422">
    <property type="entry name" value="PyrdxlP-dep_Trfase_small"/>
</dbReference>
<dbReference type="Pfam" id="PF00266">
    <property type="entry name" value="Aminotran_5"/>
    <property type="match status" value="1"/>
</dbReference>
<evidence type="ECO:0000256" key="2">
    <source>
        <dbReference type="ARBA" id="ARBA00006490"/>
    </source>
</evidence>
<comment type="similarity">
    <text evidence="2">Belongs to the class-V pyridoxal-phosphate-dependent aminotransferase family. NifS/IscS subfamily.</text>
</comment>
<comment type="catalytic activity">
    <reaction evidence="8">
        <text>(sulfur carrier)-H + L-cysteine = (sulfur carrier)-SH + L-alanine</text>
        <dbReference type="Rhea" id="RHEA:43892"/>
        <dbReference type="Rhea" id="RHEA-COMP:14737"/>
        <dbReference type="Rhea" id="RHEA-COMP:14739"/>
        <dbReference type="ChEBI" id="CHEBI:29917"/>
        <dbReference type="ChEBI" id="CHEBI:35235"/>
        <dbReference type="ChEBI" id="CHEBI:57972"/>
        <dbReference type="ChEBI" id="CHEBI:64428"/>
        <dbReference type="EC" id="2.8.1.7"/>
    </reaction>
</comment>
<comment type="cofactor">
    <cofactor evidence="1">
        <name>pyridoxal 5'-phosphate</name>
        <dbReference type="ChEBI" id="CHEBI:597326"/>
    </cofactor>
</comment>
<dbReference type="Gene3D" id="3.90.1150.10">
    <property type="entry name" value="Aspartate Aminotransferase, domain 1"/>
    <property type="match status" value="1"/>
</dbReference>
<evidence type="ECO:0000256" key="4">
    <source>
        <dbReference type="ARBA" id="ARBA00022723"/>
    </source>
</evidence>
<organism evidence="10 11">
    <name type="scientific">Aedoeadaptatus ivorii</name>
    <dbReference type="NCBI Taxonomy" id="54006"/>
    <lineage>
        <taxon>Bacteria</taxon>
        <taxon>Bacillati</taxon>
        <taxon>Bacillota</taxon>
        <taxon>Tissierellia</taxon>
        <taxon>Tissierellales</taxon>
        <taxon>Peptoniphilaceae</taxon>
        <taxon>Aedoeadaptatus</taxon>
    </lineage>
</organism>
<proteinExistence type="inferred from homology"/>
<dbReference type="InterPro" id="IPR015421">
    <property type="entry name" value="PyrdxlP-dep_Trfase_major"/>
</dbReference>